<organism evidence="4 5">
    <name type="scientific">Pinctada imbricata</name>
    <name type="common">Atlantic pearl-oyster</name>
    <name type="synonym">Pinctada martensii</name>
    <dbReference type="NCBI Taxonomy" id="66713"/>
    <lineage>
        <taxon>Eukaryota</taxon>
        <taxon>Metazoa</taxon>
        <taxon>Spiralia</taxon>
        <taxon>Lophotrochozoa</taxon>
        <taxon>Mollusca</taxon>
        <taxon>Bivalvia</taxon>
        <taxon>Autobranchia</taxon>
        <taxon>Pteriomorphia</taxon>
        <taxon>Pterioida</taxon>
        <taxon>Pterioidea</taxon>
        <taxon>Pteriidae</taxon>
        <taxon>Pinctada</taxon>
    </lineage>
</organism>
<evidence type="ECO:0000313" key="4">
    <source>
        <dbReference type="EMBL" id="KAK3086901.1"/>
    </source>
</evidence>
<dbReference type="InterPro" id="IPR036249">
    <property type="entry name" value="Thioredoxin-like_sf"/>
</dbReference>
<dbReference type="InterPro" id="IPR040079">
    <property type="entry name" value="Glutathione_S-Trfase"/>
</dbReference>
<dbReference type="InterPro" id="IPR004046">
    <property type="entry name" value="GST_C"/>
</dbReference>
<dbReference type="GO" id="GO:0008053">
    <property type="term" value="P:mitochondrial fusion"/>
    <property type="evidence" value="ECO:0007669"/>
    <property type="project" value="TreeGrafter"/>
</dbReference>
<reference evidence="4" key="1">
    <citation type="submission" date="2019-08" db="EMBL/GenBank/DDBJ databases">
        <title>The improved chromosome-level genome for the pearl oyster Pinctada fucata martensii using PacBio sequencing and Hi-C.</title>
        <authorList>
            <person name="Zheng Z."/>
        </authorList>
    </citation>
    <scope>NUCLEOTIDE SEQUENCE</scope>
    <source>
        <strain evidence="4">ZZ-2019</strain>
        <tissue evidence="4">Adductor muscle</tissue>
    </source>
</reference>
<accession>A0AA88XK80</accession>
<dbReference type="PROSITE" id="PS50405">
    <property type="entry name" value="GST_CTER"/>
    <property type="match status" value="1"/>
</dbReference>
<dbReference type="InterPro" id="IPR004045">
    <property type="entry name" value="Glutathione_S-Trfase_N"/>
</dbReference>
<dbReference type="InterPro" id="IPR036282">
    <property type="entry name" value="Glutathione-S-Trfase_C_sf"/>
</dbReference>
<feature type="non-terminal residue" evidence="4">
    <location>
        <position position="1"/>
    </location>
</feature>
<proteinExistence type="inferred from homology"/>
<keyword evidence="5" id="KW-1185">Reference proteome</keyword>
<dbReference type="GO" id="GO:0006626">
    <property type="term" value="P:protein targeting to mitochondrion"/>
    <property type="evidence" value="ECO:0007669"/>
    <property type="project" value="TreeGrafter"/>
</dbReference>
<sequence>VLLTLLEKQVEFTRRVINLGAGENTQPWFIKINPLGVVPVLKDGDNVVCDSEVIIDYIEQNIESGNKLIPEISTPEFQAADKLRKMIHGVNYQTISFGLAVHPSLSVTGSRFAGGMGPEAFKMSINRQKEELRTKMKDNPDMKDDYQAKLGVKEELEQRLSDVNKVKAALNLCDDVMNEAETALKKYKDDGIKDSWLVGQDFTVADVVFTILLHRSEILGLSARFYPEEKKPYLYDYVQRLMARPSVKKMLDIEGGVA</sequence>
<name>A0AA88XK80_PINIB</name>
<dbReference type="SFLD" id="SFLDS00019">
    <property type="entry name" value="Glutathione_Transferase_(cytos"/>
    <property type="match status" value="1"/>
</dbReference>
<dbReference type="AlphaFoldDB" id="A0AA88XK80"/>
<dbReference type="GO" id="GO:0000266">
    <property type="term" value="P:mitochondrial fission"/>
    <property type="evidence" value="ECO:0007669"/>
    <property type="project" value="TreeGrafter"/>
</dbReference>
<evidence type="ECO:0000259" key="2">
    <source>
        <dbReference type="PROSITE" id="PS50404"/>
    </source>
</evidence>
<dbReference type="InterPro" id="IPR010987">
    <property type="entry name" value="Glutathione-S-Trfase_C-like"/>
</dbReference>
<dbReference type="SUPFAM" id="SSF47616">
    <property type="entry name" value="GST C-terminal domain-like"/>
    <property type="match status" value="1"/>
</dbReference>
<dbReference type="Gene3D" id="1.20.1050.10">
    <property type="match status" value="1"/>
</dbReference>
<feature type="domain" description="GST C-terminal" evidence="3">
    <location>
        <begin position="127"/>
        <end position="258"/>
    </location>
</feature>
<dbReference type="Proteomes" id="UP001186944">
    <property type="component" value="Unassembled WGS sequence"/>
</dbReference>
<dbReference type="Pfam" id="PF00043">
    <property type="entry name" value="GST_C"/>
    <property type="match status" value="1"/>
</dbReference>
<dbReference type="SFLD" id="SFLDG00358">
    <property type="entry name" value="Main_(cytGST)"/>
    <property type="match status" value="1"/>
</dbReference>
<comment type="caution">
    <text evidence="4">The sequence shown here is derived from an EMBL/GenBank/DDBJ whole genome shotgun (WGS) entry which is preliminary data.</text>
</comment>
<dbReference type="PANTHER" id="PTHR44188">
    <property type="entry name" value="GDAP1, ISOFORM A"/>
    <property type="match status" value="1"/>
</dbReference>
<gene>
    <name evidence="4" type="ORF">FSP39_025186</name>
</gene>
<evidence type="ECO:0000256" key="1">
    <source>
        <dbReference type="ARBA" id="ARBA00007409"/>
    </source>
</evidence>
<dbReference type="PANTHER" id="PTHR44188:SF1">
    <property type="entry name" value="GDAP1, ISOFORM A"/>
    <property type="match status" value="1"/>
</dbReference>
<dbReference type="Pfam" id="PF13409">
    <property type="entry name" value="GST_N_2"/>
    <property type="match status" value="1"/>
</dbReference>
<dbReference type="Gene3D" id="3.40.30.10">
    <property type="entry name" value="Glutaredoxin"/>
    <property type="match status" value="1"/>
</dbReference>
<dbReference type="SUPFAM" id="SSF52833">
    <property type="entry name" value="Thioredoxin-like"/>
    <property type="match status" value="1"/>
</dbReference>
<evidence type="ECO:0000313" key="5">
    <source>
        <dbReference type="Proteomes" id="UP001186944"/>
    </source>
</evidence>
<feature type="domain" description="GST N-terminal" evidence="2">
    <location>
        <begin position="1"/>
        <end position="66"/>
    </location>
</feature>
<protein>
    <submittedName>
        <fullName evidence="4">Uncharacterized protein</fullName>
    </submittedName>
</protein>
<dbReference type="GO" id="GO:0005741">
    <property type="term" value="C:mitochondrial outer membrane"/>
    <property type="evidence" value="ECO:0007669"/>
    <property type="project" value="TreeGrafter"/>
</dbReference>
<dbReference type="CDD" id="cd00570">
    <property type="entry name" value="GST_N_family"/>
    <property type="match status" value="1"/>
</dbReference>
<dbReference type="PROSITE" id="PS50404">
    <property type="entry name" value="GST_NTER"/>
    <property type="match status" value="1"/>
</dbReference>
<dbReference type="EMBL" id="VSWD01000012">
    <property type="protein sequence ID" value="KAK3086901.1"/>
    <property type="molecule type" value="Genomic_DNA"/>
</dbReference>
<evidence type="ECO:0000259" key="3">
    <source>
        <dbReference type="PROSITE" id="PS50405"/>
    </source>
</evidence>
<comment type="similarity">
    <text evidence="1">Belongs to the GST superfamily.</text>
</comment>